<gene>
    <name evidence="2" type="ORF">JD844_019425</name>
</gene>
<evidence type="ECO:0000256" key="1">
    <source>
        <dbReference type="SAM" id="MobiDB-lite"/>
    </source>
</evidence>
<protein>
    <recommendedName>
        <fullName evidence="4">Spermatogenesis-associated protein 25</fullName>
    </recommendedName>
</protein>
<feature type="compositionally biased region" description="Polar residues" evidence="1">
    <location>
        <begin position="145"/>
        <end position="155"/>
    </location>
</feature>
<dbReference type="PANTHER" id="PTHR36857:SF1">
    <property type="entry name" value="SPERMATOGENESIS-ASSOCIATED PROTEIN 25"/>
    <property type="match status" value="1"/>
</dbReference>
<feature type="region of interest" description="Disordered" evidence="1">
    <location>
        <begin position="128"/>
        <end position="160"/>
    </location>
</feature>
<dbReference type="Pfam" id="PF15218">
    <property type="entry name" value="SPATA25"/>
    <property type="match status" value="1"/>
</dbReference>
<dbReference type="InterPro" id="IPR029192">
    <property type="entry name" value="SPATA25"/>
</dbReference>
<accession>A0ABQ7SPS5</accession>
<name>A0ABQ7SPS5_PHRPL</name>
<feature type="region of interest" description="Disordered" evidence="1">
    <location>
        <begin position="1"/>
        <end position="40"/>
    </location>
</feature>
<dbReference type="EMBL" id="JAIPUX010005289">
    <property type="protein sequence ID" value="KAH0619376.1"/>
    <property type="molecule type" value="Genomic_DNA"/>
</dbReference>
<evidence type="ECO:0000313" key="3">
    <source>
        <dbReference type="Proteomes" id="UP000826234"/>
    </source>
</evidence>
<sequence>MSYYGMGKASSGFFPPPHQGQPSSTEIKMAPSSQPSLCSGMTREASAPARIASTIGHLQRKVQAKQAVPLPLQALQLSPEPDFDRPCCGGSPSTPNGKGAAVSWEALHRGLCSRSPLQNPAQEFSSMEQTEDRWLCLPSAPPQPLNQQPKDSASSGGDFAPNRWGLLPNGVFVMSATLSKDRGPHLVRPPNICILTLAMMIAGIPTIPVPGIREEDMIQAAQCFMAENLEPGGDQGEMAQRRRWAAMQRLGPSGKRDRQRKRAAHRSLLPLFLAQVEK</sequence>
<organism evidence="2 3">
    <name type="scientific">Phrynosoma platyrhinos</name>
    <name type="common">Desert horned lizard</name>
    <dbReference type="NCBI Taxonomy" id="52577"/>
    <lineage>
        <taxon>Eukaryota</taxon>
        <taxon>Metazoa</taxon>
        <taxon>Chordata</taxon>
        <taxon>Craniata</taxon>
        <taxon>Vertebrata</taxon>
        <taxon>Euteleostomi</taxon>
        <taxon>Lepidosauria</taxon>
        <taxon>Squamata</taxon>
        <taxon>Bifurcata</taxon>
        <taxon>Unidentata</taxon>
        <taxon>Episquamata</taxon>
        <taxon>Toxicofera</taxon>
        <taxon>Iguania</taxon>
        <taxon>Phrynosomatidae</taxon>
        <taxon>Phrynosomatinae</taxon>
        <taxon>Phrynosoma</taxon>
    </lineage>
</organism>
<feature type="compositionally biased region" description="Polar residues" evidence="1">
    <location>
        <begin position="20"/>
        <end position="39"/>
    </location>
</feature>
<comment type="caution">
    <text evidence="2">The sequence shown here is derived from an EMBL/GenBank/DDBJ whole genome shotgun (WGS) entry which is preliminary data.</text>
</comment>
<keyword evidence="3" id="KW-1185">Reference proteome</keyword>
<dbReference type="Proteomes" id="UP000826234">
    <property type="component" value="Unassembled WGS sequence"/>
</dbReference>
<evidence type="ECO:0000313" key="2">
    <source>
        <dbReference type="EMBL" id="KAH0619376.1"/>
    </source>
</evidence>
<evidence type="ECO:0008006" key="4">
    <source>
        <dbReference type="Google" id="ProtNLM"/>
    </source>
</evidence>
<reference evidence="2 3" key="1">
    <citation type="journal article" date="2022" name="Gigascience">
        <title>A chromosome-level genome assembly and annotation of the desert horned lizard, Phrynosoma platyrhinos, provides insight into chromosomal rearrangements among reptiles.</title>
        <authorList>
            <person name="Koochekian N."/>
            <person name="Ascanio A."/>
            <person name="Farleigh K."/>
            <person name="Card D.C."/>
            <person name="Schield D.R."/>
            <person name="Castoe T.A."/>
            <person name="Jezkova T."/>
        </authorList>
    </citation>
    <scope>NUCLEOTIDE SEQUENCE [LARGE SCALE GENOMIC DNA]</scope>
    <source>
        <strain evidence="2">NK-2021</strain>
    </source>
</reference>
<proteinExistence type="predicted"/>
<dbReference type="PANTHER" id="PTHR36857">
    <property type="entry name" value="SPERMATOGENESIS-ASSOCIATED PROTEIN 25"/>
    <property type="match status" value="1"/>
</dbReference>